<sequence>MKQFISVNDVKDVKKLIYKAIELKKNTFLSKTIGNNKTIGLVFFNPSLRTRLSSQKAAFNIGCNTWILNINSDSWKIETSDGSVMNSTHTQEHIKEAIGVMSLYCDILAVRTFPGLIDREYDSKEILLKKIINYSKVPVVNLESATLHPLQSLADLITIEEFNKIKKKVKIVLSWAPHIKALPQSVPNSFIEWVKKLKNIKLYITNPDGYNLNSNFTNGIKFIKNQNEAFKNADFIYAKNWSSYDNYGKILCKDLSWTITNKKMKLSNNAKFMHCLPVRRNLVVEDSVLDDKNSLVLNQAENRIFATQTVFLEILENI</sequence>
<dbReference type="SUPFAM" id="SSF53671">
    <property type="entry name" value="Aspartate/ornithine carbamoyltransferase"/>
    <property type="match status" value="1"/>
</dbReference>
<evidence type="ECO:0000256" key="3">
    <source>
        <dbReference type="ARBA" id="ARBA00022679"/>
    </source>
</evidence>
<dbReference type="GO" id="GO:0019240">
    <property type="term" value="P:citrulline biosynthetic process"/>
    <property type="evidence" value="ECO:0007669"/>
    <property type="project" value="TreeGrafter"/>
</dbReference>
<dbReference type="GO" id="GO:0016597">
    <property type="term" value="F:amino acid binding"/>
    <property type="evidence" value="ECO:0007669"/>
    <property type="project" value="InterPro"/>
</dbReference>
<dbReference type="Gene3D" id="3.40.50.1370">
    <property type="entry name" value="Aspartate/ornithine carbamoyltransferase"/>
    <property type="match status" value="2"/>
</dbReference>
<dbReference type="InterPro" id="IPR006132">
    <property type="entry name" value="Asp/Orn_carbamoyltranf_P-bd"/>
</dbReference>
<feature type="domain" description="Aspartate/ornithine carbamoyltransferase carbamoyl-P binding" evidence="6">
    <location>
        <begin position="2"/>
        <end position="161"/>
    </location>
</feature>
<dbReference type="AlphaFoldDB" id="A0A1B6IEZ2"/>
<comment type="similarity">
    <text evidence="1">Belongs to the aspartate/ornithine carbamoyltransferase superfamily. OTCase family.</text>
</comment>
<organism evidence="7">
    <name type="scientific">Homalodisca liturata</name>
    <dbReference type="NCBI Taxonomy" id="320908"/>
    <lineage>
        <taxon>Eukaryota</taxon>
        <taxon>Metazoa</taxon>
        <taxon>Ecdysozoa</taxon>
        <taxon>Arthropoda</taxon>
        <taxon>Hexapoda</taxon>
        <taxon>Insecta</taxon>
        <taxon>Pterygota</taxon>
        <taxon>Neoptera</taxon>
        <taxon>Paraneoptera</taxon>
        <taxon>Hemiptera</taxon>
        <taxon>Auchenorrhyncha</taxon>
        <taxon>Membracoidea</taxon>
        <taxon>Cicadellidae</taxon>
        <taxon>Cicadellinae</taxon>
        <taxon>Proconiini</taxon>
        <taxon>Homalodisca</taxon>
    </lineage>
</organism>
<reference evidence="7" key="1">
    <citation type="submission" date="2015-11" db="EMBL/GenBank/DDBJ databases">
        <title>De novo transcriptome assembly of four potential Pierce s Disease insect vectors from Arizona vineyards.</title>
        <authorList>
            <person name="Tassone E.E."/>
        </authorList>
    </citation>
    <scope>NUCLEOTIDE SEQUENCE</scope>
</reference>
<dbReference type="Pfam" id="PF02729">
    <property type="entry name" value="OTCace_N"/>
    <property type="match status" value="1"/>
</dbReference>
<dbReference type="InterPro" id="IPR006131">
    <property type="entry name" value="Asp_carbamoyltransf_Asp/Orn-bd"/>
</dbReference>
<dbReference type="PRINTS" id="PR00100">
    <property type="entry name" value="AOTCASE"/>
</dbReference>
<dbReference type="GO" id="GO:0004585">
    <property type="term" value="F:ornithine carbamoyltransferase activity"/>
    <property type="evidence" value="ECO:0007669"/>
    <property type="project" value="UniProtKB-EC"/>
</dbReference>
<dbReference type="Pfam" id="PF00185">
    <property type="entry name" value="OTCace"/>
    <property type="match status" value="1"/>
</dbReference>
<dbReference type="InterPro" id="IPR036901">
    <property type="entry name" value="Asp/Orn_carbamoylTrfase_sf"/>
</dbReference>
<gene>
    <name evidence="7" type="ORF">g.3327</name>
</gene>
<dbReference type="InterPro" id="IPR006130">
    <property type="entry name" value="Asp/Orn_carbamoylTrfase"/>
</dbReference>
<evidence type="ECO:0000313" key="7">
    <source>
        <dbReference type="EMBL" id="JAS85508.1"/>
    </source>
</evidence>
<protein>
    <recommendedName>
        <fullName evidence="2">ornithine carbamoyltransferase</fullName>
        <ecNumber evidence="2">2.1.3.3</ecNumber>
    </recommendedName>
</protein>
<accession>A0A1B6IEZ2</accession>
<dbReference type="PANTHER" id="PTHR45753">
    <property type="entry name" value="ORNITHINE CARBAMOYLTRANSFERASE, MITOCHONDRIAL"/>
    <property type="match status" value="1"/>
</dbReference>
<dbReference type="PRINTS" id="PR00101">
    <property type="entry name" value="ATCASE"/>
</dbReference>
<dbReference type="PANTHER" id="PTHR45753:SF3">
    <property type="entry name" value="ORNITHINE TRANSCARBAMYLASE, MITOCHONDRIAL"/>
    <property type="match status" value="1"/>
</dbReference>
<evidence type="ECO:0000256" key="1">
    <source>
        <dbReference type="ARBA" id="ARBA00007805"/>
    </source>
</evidence>
<evidence type="ECO:0000259" key="6">
    <source>
        <dbReference type="Pfam" id="PF02729"/>
    </source>
</evidence>
<evidence type="ECO:0000259" key="5">
    <source>
        <dbReference type="Pfam" id="PF00185"/>
    </source>
</evidence>
<dbReference type="EMBL" id="GECU01022198">
    <property type="protein sequence ID" value="JAS85508.1"/>
    <property type="molecule type" value="Transcribed_RNA"/>
</dbReference>
<feature type="domain" description="Aspartate/ornithine carbamoyltransferase Asp/Orn-binding" evidence="5">
    <location>
        <begin position="186"/>
        <end position="312"/>
    </location>
</feature>
<keyword evidence="3 4" id="KW-0808">Transferase</keyword>
<name>A0A1B6IEZ2_9HEMI</name>
<dbReference type="HAMAP" id="MF_02235">
    <property type="entry name" value="SOTCase"/>
    <property type="match status" value="1"/>
</dbReference>
<proteinExistence type="inferred from homology"/>
<evidence type="ECO:0000256" key="2">
    <source>
        <dbReference type="ARBA" id="ARBA00013007"/>
    </source>
</evidence>
<dbReference type="EC" id="2.1.3.3" evidence="2"/>
<dbReference type="GO" id="GO:0042450">
    <property type="term" value="P:L-arginine biosynthetic process via ornithine"/>
    <property type="evidence" value="ECO:0007669"/>
    <property type="project" value="TreeGrafter"/>
</dbReference>
<evidence type="ECO:0000256" key="4">
    <source>
        <dbReference type="RuleBase" id="RU003634"/>
    </source>
</evidence>
<dbReference type="InterPro" id="IPR043696">
    <property type="entry name" value="ArgF'-like"/>
</dbReference>